<comment type="subcellular location">
    <subcellularLocation>
        <location evidence="1">Nucleus</location>
    </subcellularLocation>
</comment>
<evidence type="ECO:0000256" key="1">
    <source>
        <dbReference type="ARBA" id="ARBA00004123"/>
    </source>
</evidence>
<dbReference type="CDD" id="cd14687">
    <property type="entry name" value="bZIP_ATF2"/>
    <property type="match status" value="1"/>
</dbReference>
<feature type="domain" description="BZIP" evidence="6">
    <location>
        <begin position="182"/>
        <end position="245"/>
    </location>
</feature>
<keyword evidence="2" id="KW-0805">Transcription regulation</keyword>
<keyword evidence="3" id="KW-0804">Transcription</keyword>
<dbReference type="EMBL" id="JBBPHU010000003">
    <property type="protein sequence ID" value="KAK7520581.1"/>
    <property type="molecule type" value="Genomic_DNA"/>
</dbReference>
<feature type="compositionally biased region" description="Polar residues" evidence="5">
    <location>
        <begin position="167"/>
        <end position="176"/>
    </location>
</feature>
<dbReference type="SUPFAM" id="SSF57959">
    <property type="entry name" value="Leucine zipper domain"/>
    <property type="match status" value="1"/>
</dbReference>
<feature type="compositionally biased region" description="Polar residues" evidence="5">
    <location>
        <begin position="270"/>
        <end position="283"/>
    </location>
</feature>
<dbReference type="PANTHER" id="PTHR19304">
    <property type="entry name" value="CYCLIC-AMP RESPONSE ELEMENT BINDING PROTEIN"/>
    <property type="match status" value="1"/>
</dbReference>
<evidence type="ECO:0000313" key="7">
    <source>
        <dbReference type="EMBL" id="KAK7520581.1"/>
    </source>
</evidence>
<keyword evidence="8" id="KW-1185">Reference proteome</keyword>
<dbReference type="InterPro" id="IPR004827">
    <property type="entry name" value="bZIP"/>
</dbReference>
<feature type="compositionally biased region" description="Polar residues" evidence="5">
    <location>
        <begin position="312"/>
        <end position="322"/>
    </location>
</feature>
<feature type="compositionally biased region" description="Low complexity" evidence="5">
    <location>
        <begin position="29"/>
        <end position="39"/>
    </location>
</feature>
<keyword evidence="4" id="KW-0539">Nucleus</keyword>
<feature type="region of interest" description="Disordered" evidence="5">
    <location>
        <begin position="270"/>
        <end position="340"/>
    </location>
</feature>
<dbReference type="Pfam" id="PF00170">
    <property type="entry name" value="bZIP_1"/>
    <property type="match status" value="1"/>
</dbReference>
<dbReference type="Gene3D" id="1.20.5.170">
    <property type="match status" value="1"/>
</dbReference>
<accession>A0ABR1KU82</accession>
<organism evidence="7 8">
    <name type="scientific">Phyllosticta citriasiana</name>
    <dbReference type="NCBI Taxonomy" id="595635"/>
    <lineage>
        <taxon>Eukaryota</taxon>
        <taxon>Fungi</taxon>
        <taxon>Dikarya</taxon>
        <taxon>Ascomycota</taxon>
        <taxon>Pezizomycotina</taxon>
        <taxon>Dothideomycetes</taxon>
        <taxon>Dothideomycetes incertae sedis</taxon>
        <taxon>Botryosphaeriales</taxon>
        <taxon>Phyllostictaceae</taxon>
        <taxon>Phyllosticta</taxon>
    </lineage>
</organism>
<evidence type="ECO:0000256" key="5">
    <source>
        <dbReference type="SAM" id="MobiDB-lite"/>
    </source>
</evidence>
<dbReference type="InterPro" id="IPR051027">
    <property type="entry name" value="bZIP_transcription_factors"/>
</dbReference>
<protein>
    <recommendedName>
        <fullName evidence="6">BZIP domain-containing protein</fullName>
    </recommendedName>
</protein>
<evidence type="ECO:0000259" key="6">
    <source>
        <dbReference type="PROSITE" id="PS50217"/>
    </source>
</evidence>
<evidence type="ECO:0000313" key="8">
    <source>
        <dbReference type="Proteomes" id="UP001363622"/>
    </source>
</evidence>
<gene>
    <name evidence="7" type="ORF">IWZ03DRAFT_142186</name>
</gene>
<proteinExistence type="predicted"/>
<feature type="compositionally biased region" description="Low complexity" evidence="5">
    <location>
        <begin position="77"/>
        <end position="90"/>
    </location>
</feature>
<feature type="region of interest" description="Disordered" evidence="5">
    <location>
        <begin position="21"/>
        <end position="187"/>
    </location>
</feature>
<dbReference type="SMART" id="SM00338">
    <property type="entry name" value="BRLZ"/>
    <property type="match status" value="1"/>
</dbReference>
<dbReference type="InterPro" id="IPR046347">
    <property type="entry name" value="bZIP_sf"/>
</dbReference>
<feature type="compositionally biased region" description="Polar residues" evidence="5">
    <location>
        <begin position="49"/>
        <end position="73"/>
    </location>
</feature>
<evidence type="ECO:0000256" key="4">
    <source>
        <dbReference type="ARBA" id="ARBA00023242"/>
    </source>
</evidence>
<evidence type="ECO:0000256" key="3">
    <source>
        <dbReference type="ARBA" id="ARBA00023163"/>
    </source>
</evidence>
<comment type="caution">
    <text evidence="7">The sequence shown here is derived from an EMBL/GenBank/DDBJ whole genome shotgun (WGS) entry which is preliminary data.</text>
</comment>
<reference evidence="7 8" key="1">
    <citation type="submission" date="2024-04" db="EMBL/GenBank/DDBJ databases">
        <title>Phyllosticta paracitricarpa is synonymous to the EU quarantine fungus P. citricarpa based on phylogenomic analyses.</title>
        <authorList>
            <consortium name="Lawrence Berkeley National Laboratory"/>
            <person name="Van Ingen-Buijs V.A."/>
            <person name="Van Westerhoven A.C."/>
            <person name="Haridas S."/>
            <person name="Skiadas P."/>
            <person name="Martin F."/>
            <person name="Groenewald J.Z."/>
            <person name="Crous P.W."/>
            <person name="Seidl M.F."/>
        </authorList>
    </citation>
    <scope>NUCLEOTIDE SEQUENCE [LARGE SCALE GENOMIC DNA]</scope>
    <source>
        <strain evidence="7 8">CBS 123371</strain>
    </source>
</reference>
<sequence length="340" mass="37087">MAENINFNAYAYGVASDGDSSSFLNPFTQSPQALPSSLPAPQPFFDAASTASFDPTLQTVHPQALFSQPSGARSTSDESLLQSRSSSSSAPLPPHFGTAREQHGQYTPDSDITPKRDTQPRRLRSHTREGQTQGPDQDERVKDHSKKKRTSSVATSIASPEKKGSRKNSTANSSGELDTEEAPKREQFLERNRKAAHKCRQKKKDWEVNLDEKYRGMAAQNRMLQAEVDVLNGQVFALKNLVFQHSNCQFPPINAFIEAEASKVCARVSSTAGQSRPQSTTEPSVGPATGSKHFFGPGDAGTLEFSNMDAVSMSSGARSRSMTVEADPLRDDWGQVPPRL</sequence>
<dbReference type="PROSITE" id="PS50217">
    <property type="entry name" value="BZIP"/>
    <property type="match status" value="1"/>
</dbReference>
<dbReference type="Proteomes" id="UP001363622">
    <property type="component" value="Unassembled WGS sequence"/>
</dbReference>
<name>A0ABR1KU82_9PEZI</name>
<evidence type="ECO:0000256" key="2">
    <source>
        <dbReference type="ARBA" id="ARBA00023015"/>
    </source>
</evidence>